<gene>
    <name evidence="2" type="ORF">ENV14_03735</name>
</gene>
<dbReference type="AlphaFoldDB" id="A0A7C4FG69"/>
<evidence type="ECO:0000256" key="1">
    <source>
        <dbReference type="SAM" id="Phobius"/>
    </source>
</evidence>
<feature type="transmembrane region" description="Helical" evidence="1">
    <location>
        <begin position="88"/>
        <end position="109"/>
    </location>
</feature>
<keyword evidence="1" id="KW-1133">Transmembrane helix</keyword>
<sequence length="229" mass="25863">MASIMFYIIGIFSDKMFKGGDNNSSEIVTGLSLGGAGLILLFISFLSTFIRRVTYNTTFLRPALILLLFGAIPYVVKKAKIICSNKKLILIQIIMLAMIAGLAVNDVGITPRKGLQSPFIYVNCLDMDNLRYLKYVASGNTVILGFPEVSMYSWYLNIMYNYSFTTIGSTKNIRNLYMDLYKNHEIPSDLSGSLLASINDLSVRPILLMLDEYSLRIYDSNIYVIHYIY</sequence>
<name>A0A7C4FG69_9CREN</name>
<reference evidence="2" key="1">
    <citation type="journal article" date="2020" name="mSystems">
        <title>Genome- and Community-Level Interaction Insights into Carbon Utilization and Element Cycling Functions of Hydrothermarchaeota in Hydrothermal Sediment.</title>
        <authorList>
            <person name="Zhou Z."/>
            <person name="Liu Y."/>
            <person name="Xu W."/>
            <person name="Pan J."/>
            <person name="Luo Z.H."/>
            <person name="Li M."/>
        </authorList>
    </citation>
    <scope>NUCLEOTIDE SEQUENCE [LARGE SCALE GENOMIC DNA]</scope>
    <source>
        <strain evidence="2">SpSt-732</strain>
    </source>
</reference>
<organism evidence="2">
    <name type="scientific">Ignisphaera aggregans</name>
    <dbReference type="NCBI Taxonomy" id="334771"/>
    <lineage>
        <taxon>Archaea</taxon>
        <taxon>Thermoproteota</taxon>
        <taxon>Thermoprotei</taxon>
        <taxon>Desulfurococcales</taxon>
        <taxon>Desulfurococcaceae</taxon>
        <taxon>Ignisphaera</taxon>
    </lineage>
</organism>
<feature type="transmembrane region" description="Helical" evidence="1">
    <location>
        <begin position="58"/>
        <end position="76"/>
    </location>
</feature>
<keyword evidence="1" id="KW-0472">Membrane</keyword>
<feature type="transmembrane region" description="Helical" evidence="1">
    <location>
        <begin position="27"/>
        <end position="46"/>
    </location>
</feature>
<proteinExistence type="predicted"/>
<evidence type="ECO:0000313" key="2">
    <source>
        <dbReference type="EMBL" id="HGI87486.1"/>
    </source>
</evidence>
<keyword evidence="1" id="KW-0812">Transmembrane</keyword>
<dbReference type="EMBL" id="DTFF01000035">
    <property type="protein sequence ID" value="HGI87486.1"/>
    <property type="molecule type" value="Genomic_DNA"/>
</dbReference>
<protein>
    <submittedName>
        <fullName evidence="2">Uncharacterized protein</fullName>
    </submittedName>
</protein>
<comment type="caution">
    <text evidence="2">The sequence shown here is derived from an EMBL/GenBank/DDBJ whole genome shotgun (WGS) entry which is preliminary data.</text>
</comment>
<accession>A0A7C4FG69</accession>